<evidence type="ECO:0000256" key="3">
    <source>
        <dbReference type="ARBA" id="ARBA00022801"/>
    </source>
</evidence>
<feature type="domain" description="NlpC/P60" evidence="5">
    <location>
        <begin position="2"/>
        <end position="137"/>
    </location>
</feature>
<dbReference type="InterPro" id="IPR000064">
    <property type="entry name" value="NLP_P60_dom"/>
</dbReference>
<protein>
    <submittedName>
        <fullName evidence="6">Peptidase P60</fullName>
    </submittedName>
</protein>
<dbReference type="GO" id="GO:0008234">
    <property type="term" value="F:cysteine-type peptidase activity"/>
    <property type="evidence" value="ECO:0007669"/>
    <property type="project" value="UniProtKB-KW"/>
</dbReference>
<keyword evidence="2" id="KW-0645">Protease</keyword>
<dbReference type="Gene3D" id="3.90.1720.10">
    <property type="entry name" value="endopeptidase domain like (from Nostoc punctiforme)"/>
    <property type="match status" value="1"/>
</dbReference>
<comment type="caution">
    <text evidence="6">The sequence shown here is derived from an EMBL/GenBank/DDBJ whole genome shotgun (WGS) entry which is preliminary data.</text>
</comment>
<dbReference type="GO" id="GO:0006508">
    <property type="term" value="P:proteolysis"/>
    <property type="evidence" value="ECO:0007669"/>
    <property type="project" value="UniProtKB-KW"/>
</dbReference>
<evidence type="ECO:0000259" key="5">
    <source>
        <dbReference type="PROSITE" id="PS51935"/>
    </source>
</evidence>
<dbReference type="EMBL" id="QMFZ01000012">
    <property type="protein sequence ID" value="RBB38913.1"/>
    <property type="molecule type" value="Genomic_DNA"/>
</dbReference>
<gene>
    <name evidence="6" type="ORF">DPV79_16165</name>
</gene>
<organism evidence="6 7">
    <name type="scientific">Burkholderia reimsis</name>
    <dbReference type="NCBI Taxonomy" id="2234132"/>
    <lineage>
        <taxon>Bacteria</taxon>
        <taxon>Pseudomonadati</taxon>
        <taxon>Pseudomonadota</taxon>
        <taxon>Betaproteobacteria</taxon>
        <taxon>Burkholderiales</taxon>
        <taxon>Burkholderiaceae</taxon>
        <taxon>Burkholderia</taxon>
    </lineage>
</organism>
<evidence type="ECO:0000313" key="7">
    <source>
        <dbReference type="Proteomes" id="UP000252458"/>
    </source>
</evidence>
<dbReference type="Proteomes" id="UP000252458">
    <property type="component" value="Unassembled WGS sequence"/>
</dbReference>
<reference evidence="6 7" key="1">
    <citation type="submission" date="2018-06" db="EMBL/GenBank/DDBJ databases">
        <title>Draft genome sequence of Burkholderia reimsis strain BE51 isolated from a French agricultural soil.</title>
        <authorList>
            <person name="Esmaeel Q."/>
        </authorList>
    </citation>
    <scope>NUCLEOTIDE SEQUENCE [LARGE SCALE GENOMIC DNA]</scope>
    <source>
        <strain evidence="6 7">BE51</strain>
    </source>
</reference>
<evidence type="ECO:0000256" key="2">
    <source>
        <dbReference type="ARBA" id="ARBA00022670"/>
    </source>
</evidence>
<sequence length="137" mass="15206">MMCTRAEFVAEARTWLHTPFKAQGRLKGIGVDCGGLVVCVAKSFGLTEFDVSGYKLRMGESLATYCEANMQRVALADADAADVLLFQWNGTPSHVAILTDRDHVIHAFVPNKEVIEHRLDDRMRSLIRCAYHVPGVV</sequence>
<dbReference type="AlphaFoldDB" id="A0A365QV40"/>
<comment type="similarity">
    <text evidence="1">Belongs to the peptidase C40 family.</text>
</comment>
<keyword evidence="4" id="KW-0788">Thiol protease</keyword>
<evidence type="ECO:0000256" key="4">
    <source>
        <dbReference type="ARBA" id="ARBA00022807"/>
    </source>
</evidence>
<evidence type="ECO:0000313" key="6">
    <source>
        <dbReference type="EMBL" id="RBB38913.1"/>
    </source>
</evidence>
<dbReference type="InterPro" id="IPR038765">
    <property type="entry name" value="Papain-like_cys_pep_sf"/>
</dbReference>
<proteinExistence type="inferred from homology"/>
<dbReference type="Pfam" id="PF00877">
    <property type="entry name" value="NLPC_P60"/>
    <property type="match status" value="1"/>
</dbReference>
<keyword evidence="7" id="KW-1185">Reference proteome</keyword>
<name>A0A365QV40_9BURK</name>
<dbReference type="SUPFAM" id="SSF54001">
    <property type="entry name" value="Cysteine proteinases"/>
    <property type="match status" value="1"/>
</dbReference>
<dbReference type="PROSITE" id="PS51935">
    <property type="entry name" value="NLPC_P60"/>
    <property type="match status" value="1"/>
</dbReference>
<keyword evidence="3" id="KW-0378">Hydrolase</keyword>
<accession>A0A365QV40</accession>
<evidence type="ECO:0000256" key="1">
    <source>
        <dbReference type="ARBA" id="ARBA00007074"/>
    </source>
</evidence>